<reference evidence="2" key="1">
    <citation type="journal article" date="2014" name="Int. J. Syst. Evol. Microbiol.">
        <title>Complete genome sequence of Corynebacterium casei LMG S-19264T (=DSM 44701T), isolated from a smear-ripened cheese.</title>
        <authorList>
            <consortium name="US DOE Joint Genome Institute (JGI-PGF)"/>
            <person name="Walter F."/>
            <person name="Albersmeier A."/>
            <person name="Kalinowski J."/>
            <person name="Ruckert C."/>
        </authorList>
    </citation>
    <scope>NUCLEOTIDE SEQUENCE</scope>
    <source>
        <strain evidence="2">KCTC 12988</strain>
    </source>
</reference>
<reference evidence="2" key="2">
    <citation type="submission" date="2020-09" db="EMBL/GenBank/DDBJ databases">
        <authorList>
            <person name="Sun Q."/>
            <person name="Kim S."/>
        </authorList>
    </citation>
    <scope>NUCLEOTIDE SEQUENCE</scope>
    <source>
        <strain evidence="2">KCTC 12988</strain>
    </source>
</reference>
<dbReference type="AlphaFoldDB" id="A0A918TNJ0"/>
<dbReference type="InterPro" id="IPR026820">
    <property type="entry name" value="VioB/RebD_dom"/>
</dbReference>
<sequence length="474" mass="52909">MVIPRVQWRQPDQFKALNDLGPTIKENEFLLGNEEHLAQVLATVGIPTVEGAKTPKEEAIGLLMLAAEVEHALMVQYLYASASVVGSLRKTITDIAVEEMAHLLTVQNLLLALTGREGSSTPFQIHLGRDLLRRQSSFNPLPFTLEKVSKTTLAKFTVVEKPEKILDQTIREKVEQMENDLIADKIDPNPVFALYAAIRWIFQPSDAPIGRVSLSVEMGFKPGHHLKAEDFADTQTIDRYVSNENEWTASADLIIKKVRNHNEAIEALDDITEQGEGPASADDSDSHFSRFYTAYIDFLENGASDVKDLPRTPFVNGQMAPEDPNATRISATYAASWARLFNVQYELMLVDIAYAISRPVADVRRQAMISDVCREQMSKVIGVLTKKISELPLSENSDSFAGPPYGLDNELMPQSDSEFLQRYEQLESTSLSAIFEIKQSPTFPDDFLATIPLQSIEGVTQKRAEIIQPQENII</sequence>
<protein>
    <recommendedName>
        <fullName evidence="1">Iminophenyl-pyruvate dimer synthase domain-containing protein</fullName>
    </recommendedName>
</protein>
<keyword evidence="3" id="KW-1185">Reference proteome</keyword>
<gene>
    <name evidence="2" type="ORF">GCM10007100_23600</name>
</gene>
<dbReference type="Proteomes" id="UP000644507">
    <property type="component" value="Unassembled WGS sequence"/>
</dbReference>
<dbReference type="SUPFAM" id="SSF47240">
    <property type="entry name" value="Ferritin-like"/>
    <property type="match status" value="1"/>
</dbReference>
<evidence type="ECO:0000313" key="2">
    <source>
        <dbReference type="EMBL" id="GHC55998.1"/>
    </source>
</evidence>
<dbReference type="Gene3D" id="1.20.1260.10">
    <property type="match status" value="1"/>
</dbReference>
<dbReference type="EMBL" id="BMXI01000009">
    <property type="protein sequence ID" value="GHC55998.1"/>
    <property type="molecule type" value="Genomic_DNA"/>
</dbReference>
<proteinExistence type="predicted"/>
<organism evidence="2 3">
    <name type="scientific">Roseibacillus persicicus</name>
    <dbReference type="NCBI Taxonomy" id="454148"/>
    <lineage>
        <taxon>Bacteria</taxon>
        <taxon>Pseudomonadati</taxon>
        <taxon>Verrucomicrobiota</taxon>
        <taxon>Verrucomicrobiia</taxon>
        <taxon>Verrucomicrobiales</taxon>
        <taxon>Verrucomicrobiaceae</taxon>
        <taxon>Roseibacillus</taxon>
    </lineage>
</organism>
<evidence type="ECO:0000259" key="1">
    <source>
        <dbReference type="Pfam" id="PF12902"/>
    </source>
</evidence>
<dbReference type="RefSeq" id="WP_189570168.1">
    <property type="nucleotide sequence ID" value="NZ_BMXI01000009.1"/>
</dbReference>
<dbReference type="InterPro" id="IPR009078">
    <property type="entry name" value="Ferritin-like_SF"/>
</dbReference>
<dbReference type="Pfam" id="PF12902">
    <property type="entry name" value="Ferritin-like"/>
    <property type="match status" value="1"/>
</dbReference>
<accession>A0A918TNJ0</accession>
<comment type="caution">
    <text evidence="2">The sequence shown here is derived from an EMBL/GenBank/DDBJ whole genome shotgun (WGS) entry which is preliminary data.</text>
</comment>
<feature type="domain" description="Iminophenyl-pyruvate dimer synthase" evidence="1">
    <location>
        <begin position="65"/>
        <end position="292"/>
    </location>
</feature>
<dbReference type="InterPro" id="IPR012347">
    <property type="entry name" value="Ferritin-like"/>
</dbReference>
<evidence type="ECO:0000313" key="3">
    <source>
        <dbReference type="Proteomes" id="UP000644507"/>
    </source>
</evidence>
<name>A0A918TNJ0_9BACT</name>